<organism evidence="2 3">
    <name type="scientific">Linum tenue</name>
    <dbReference type="NCBI Taxonomy" id="586396"/>
    <lineage>
        <taxon>Eukaryota</taxon>
        <taxon>Viridiplantae</taxon>
        <taxon>Streptophyta</taxon>
        <taxon>Embryophyta</taxon>
        <taxon>Tracheophyta</taxon>
        <taxon>Spermatophyta</taxon>
        <taxon>Magnoliopsida</taxon>
        <taxon>eudicotyledons</taxon>
        <taxon>Gunneridae</taxon>
        <taxon>Pentapetalae</taxon>
        <taxon>rosids</taxon>
        <taxon>fabids</taxon>
        <taxon>Malpighiales</taxon>
        <taxon>Linaceae</taxon>
        <taxon>Linum</taxon>
    </lineage>
</organism>
<sequence length="179" mass="19340">MASGFQNCYMDLTSEGMKQKENIDNGRQGDQSDQRRNCSNSVQTPTTQNPQFDLHQVHQRQSQEPTSQNRTQSRNQSPQPQGLEIDMNQRLIVTRSQHIINNSGGEIGSASNISGAVVREYDGLLDCQGDEAGEEKRAEGVDVEDEEVLAGGRGSGAGWVGDERCGGAGDGLGEAEEEG</sequence>
<dbReference type="EMBL" id="CAMGYJ010000009">
    <property type="protein sequence ID" value="CAI0540424.1"/>
    <property type="molecule type" value="Genomic_DNA"/>
</dbReference>
<reference evidence="2" key="1">
    <citation type="submission" date="2022-08" db="EMBL/GenBank/DDBJ databases">
        <authorList>
            <person name="Gutierrez-Valencia J."/>
        </authorList>
    </citation>
    <scope>NUCLEOTIDE SEQUENCE</scope>
</reference>
<keyword evidence="3" id="KW-1185">Reference proteome</keyword>
<evidence type="ECO:0000313" key="2">
    <source>
        <dbReference type="EMBL" id="CAI0540424.1"/>
    </source>
</evidence>
<feature type="compositionally biased region" description="Polar residues" evidence="1">
    <location>
        <begin position="59"/>
        <end position="80"/>
    </location>
</feature>
<evidence type="ECO:0000256" key="1">
    <source>
        <dbReference type="SAM" id="MobiDB-lite"/>
    </source>
</evidence>
<feature type="region of interest" description="Disordered" evidence="1">
    <location>
        <begin position="132"/>
        <end position="179"/>
    </location>
</feature>
<gene>
    <name evidence="2" type="ORF">LITE_LOCUS41676</name>
</gene>
<evidence type="ECO:0000313" key="3">
    <source>
        <dbReference type="Proteomes" id="UP001154282"/>
    </source>
</evidence>
<accession>A0AAV0Q5W0</accession>
<name>A0AAV0Q5W0_9ROSI</name>
<proteinExistence type="predicted"/>
<protein>
    <submittedName>
        <fullName evidence="2">Uncharacterized protein</fullName>
    </submittedName>
</protein>
<dbReference type="Proteomes" id="UP001154282">
    <property type="component" value="Unassembled WGS sequence"/>
</dbReference>
<feature type="compositionally biased region" description="Polar residues" evidence="1">
    <location>
        <begin position="37"/>
        <end position="51"/>
    </location>
</feature>
<comment type="caution">
    <text evidence="2">The sequence shown here is derived from an EMBL/GenBank/DDBJ whole genome shotgun (WGS) entry which is preliminary data.</text>
</comment>
<feature type="region of interest" description="Disordered" evidence="1">
    <location>
        <begin position="16"/>
        <end position="84"/>
    </location>
</feature>
<dbReference type="AlphaFoldDB" id="A0AAV0Q5W0"/>